<evidence type="ECO:0000256" key="4">
    <source>
        <dbReference type="ARBA" id="ARBA00022741"/>
    </source>
</evidence>
<dbReference type="GO" id="GO:0000155">
    <property type="term" value="F:phosphorelay sensor kinase activity"/>
    <property type="evidence" value="ECO:0007669"/>
    <property type="project" value="InterPro"/>
</dbReference>
<keyword evidence="20" id="KW-1185">Reference proteome</keyword>
<dbReference type="Gene3D" id="1.10.10.10">
    <property type="entry name" value="Winged helix-like DNA-binding domain superfamily/Winged helix DNA-binding domain"/>
    <property type="match status" value="1"/>
</dbReference>
<evidence type="ECO:0000313" key="19">
    <source>
        <dbReference type="EMBL" id="VFS73982.1"/>
    </source>
</evidence>
<evidence type="ECO:0000259" key="18">
    <source>
        <dbReference type="PROSITE" id="PS50110"/>
    </source>
</evidence>
<evidence type="ECO:0000256" key="11">
    <source>
        <dbReference type="ARBA" id="ARBA00023159"/>
    </source>
</evidence>
<evidence type="ECO:0000313" key="20">
    <source>
        <dbReference type="Proteomes" id="UP000401081"/>
    </source>
</evidence>
<evidence type="ECO:0000256" key="9">
    <source>
        <dbReference type="ARBA" id="ARBA00023063"/>
    </source>
</evidence>
<dbReference type="InterPro" id="IPR011712">
    <property type="entry name" value="Sig_transdc_His_kin_sub3_dim/P"/>
</dbReference>
<keyword evidence="12" id="KW-0804">Transcription</keyword>
<feature type="domain" description="Response regulatory" evidence="18">
    <location>
        <begin position="245"/>
        <end position="361"/>
    </location>
</feature>
<sequence>MVDTLLEQLTSTLALDKQLERQQQLIVMEERATIARELHDSIAQSLSCMKMQISCLQMMQNEQSSPESRELLGQVRTELNTSWAQLRELLTTFRLKLTESGLRPALESSCKEYSNHFGFPVQLDYQLPPRYVPSHQAIHVLQIAREALSNALKHSQATEVKVSVTQHGNQVKMVVEDNGCGVPQHAERSNHYGLIIMRDRAQSLRGDCQVRRRETGGTEVAVTFVPKNRFQLPKEKSMSNQERATILLIDDHPMLRTGVKQLVSMASDIQVVGEASNGEQGIELAEALDPDLILLDLNMPGMNGLETLDKLREKSLSGRVVVFSVSNHEEDVVTALKRGADGYLLKDMEPEDLLKALQQAAAGEMVLSEALTPVLAASLRANRATSDRDINQLTPRERDILKLIAQGLPNKMIARRLDITESTVKVHVKHMLKKMKLKSRVEAAVWVHQDRIF</sequence>
<dbReference type="InterPro" id="IPR016032">
    <property type="entry name" value="Sig_transdc_resp-reg_C-effctor"/>
</dbReference>
<dbReference type="Gene3D" id="3.40.50.2300">
    <property type="match status" value="1"/>
</dbReference>
<dbReference type="GO" id="GO:0016020">
    <property type="term" value="C:membrane"/>
    <property type="evidence" value="ECO:0007669"/>
    <property type="project" value="InterPro"/>
</dbReference>
<evidence type="ECO:0000256" key="6">
    <source>
        <dbReference type="ARBA" id="ARBA00022840"/>
    </source>
</evidence>
<dbReference type="GO" id="GO:0005524">
    <property type="term" value="F:ATP binding"/>
    <property type="evidence" value="ECO:0007669"/>
    <property type="project" value="UniProtKB-KW"/>
</dbReference>
<dbReference type="Gene3D" id="3.30.565.10">
    <property type="entry name" value="Histidine kinase-like ATPase, C-terminal domain"/>
    <property type="match status" value="1"/>
</dbReference>
<dbReference type="InterPro" id="IPR011006">
    <property type="entry name" value="CheY-like_superfamily"/>
</dbReference>
<accession>A0A485BPU4</accession>
<dbReference type="GO" id="GO:0046983">
    <property type="term" value="F:protein dimerization activity"/>
    <property type="evidence" value="ECO:0007669"/>
    <property type="project" value="InterPro"/>
</dbReference>
<dbReference type="CDD" id="cd06170">
    <property type="entry name" value="LuxR_C_like"/>
    <property type="match status" value="1"/>
</dbReference>
<evidence type="ECO:0000256" key="8">
    <source>
        <dbReference type="ARBA" id="ARBA00023015"/>
    </source>
</evidence>
<dbReference type="AlphaFoldDB" id="A0A485BPU4"/>
<gene>
    <name evidence="19" type="primary">narL</name>
    <name evidence="19" type="ORF">NCTC12993_05054</name>
</gene>
<comment type="function">
    <text evidence="13">This protein activates the expression of the nitrate reductase (narGHJI) and formate dehydrogenase-N (fdnGHI) operons and represses the transcription of the fumarate reductase (frdABCD) operon in response to a nitrate/nitrite induction signal transmitted by either the NarX or NarQ proteins.</text>
</comment>
<keyword evidence="8" id="KW-0805">Transcription regulation</keyword>
<evidence type="ECO:0000256" key="3">
    <source>
        <dbReference type="ARBA" id="ARBA00022679"/>
    </source>
</evidence>
<dbReference type="NCBIfam" id="NF007935">
    <property type="entry name" value="PRK10651.1"/>
    <property type="match status" value="1"/>
</dbReference>
<evidence type="ECO:0000256" key="12">
    <source>
        <dbReference type="ARBA" id="ARBA00023163"/>
    </source>
</evidence>
<keyword evidence="7" id="KW-0902">Two-component regulatory system</keyword>
<keyword evidence="6" id="KW-0067">ATP-binding</keyword>
<keyword evidence="10" id="KW-0238">DNA-binding</keyword>
<dbReference type="EMBL" id="CAADJD010000022">
    <property type="protein sequence ID" value="VFS73982.1"/>
    <property type="molecule type" value="Genomic_DNA"/>
</dbReference>
<dbReference type="PROSITE" id="PS50043">
    <property type="entry name" value="HTH_LUXR_2"/>
    <property type="match status" value="1"/>
</dbReference>
<evidence type="ECO:0000256" key="5">
    <source>
        <dbReference type="ARBA" id="ARBA00022777"/>
    </source>
</evidence>
<evidence type="ECO:0000256" key="10">
    <source>
        <dbReference type="ARBA" id="ARBA00023125"/>
    </source>
</evidence>
<feature type="modified residue" description="4-aspartylphosphate" evidence="15">
    <location>
        <position position="296"/>
    </location>
</feature>
<dbReference type="InterPro" id="IPR005467">
    <property type="entry name" value="His_kinase_dom"/>
</dbReference>
<dbReference type="InterPro" id="IPR036890">
    <property type="entry name" value="HATPase_C_sf"/>
</dbReference>
<keyword evidence="4" id="KW-0547">Nucleotide-binding</keyword>
<evidence type="ECO:0000256" key="15">
    <source>
        <dbReference type="PROSITE-ProRule" id="PRU00169"/>
    </source>
</evidence>
<dbReference type="PROSITE" id="PS50110">
    <property type="entry name" value="RESPONSE_REGULATORY"/>
    <property type="match status" value="1"/>
</dbReference>
<dbReference type="PROSITE" id="PS50109">
    <property type="entry name" value="HIS_KIN"/>
    <property type="match status" value="1"/>
</dbReference>
<dbReference type="InterPro" id="IPR003594">
    <property type="entry name" value="HATPase_dom"/>
</dbReference>
<evidence type="ECO:0000256" key="1">
    <source>
        <dbReference type="ARBA" id="ARBA00022491"/>
    </source>
</evidence>
<dbReference type="Pfam" id="PF00072">
    <property type="entry name" value="Response_reg"/>
    <property type="match status" value="1"/>
</dbReference>
<dbReference type="FunFam" id="1.10.10.10:FF:000103">
    <property type="entry name" value="Two-component system response regulator NarL"/>
    <property type="match status" value="1"/>
</dbReference>
<feature type="domain" description="HTH luxR-type" evidence="16">
    <location>
        <begin position="386"/>
        <end position="451"/>
    </location>
</feature>
<dbReference type="SUPFAM" id="SSF46894">
    <property type="entry name" value="C-terminal effector domain of the bipartite response regulators"/>
    <property type="match status" value="1"/>
</dbReference>
<keyword evidence="3" id="KW-0808">Transferase</keyword>
<dbReference type="SUPFAM" id="SSF55874">
    <property type="entry name" value="ATPase domain of HSP90 chaperone/DNA topoisomerase II/histidine kinase"/>
    <property type="match status" value="1"/>
</dbReference>
<dbReference type="InterPro" id="IPR036388">
    <property type="entry name" value="WH-like_DNA-bd_sf"/>
</dbReference>
<dbReference type="InterPro" id="IPR050482">
    <property type="entry name" value="Sensor_HK_TwoCompSys"/>
</dbReference>
<dbReference type="InterPro" id="IPR000792">
    <property type="entry name" value="Tscrpt_reg_LuxR_C"/>
</dbReference>
<dbReference type="GO" id="GO:0042128">
    <property type="term" value="P:nitrate assimilation"/>
    <property type="evidence" value="ECO:0007669"/>
    <property type="project" value="UniProtKB-KW"/>
</dbReference>
<dbReference type="GO" id="GO:0006355">
    <property type="term" value="P:regulation of DNA-templated transcription"/>
    <property type="evidence" value="ECO:0007669"/>
    <property type="project" value="InterPro"/>
</dbReference>
<dbReference type="GO" id="GO:0003677">
    <property type="term" value="F:DNA binding"/>
    <property type="evidence" value="ECO:0007669"/>
    <property type="project" value="UniProtKB-KW"/>
</dbReference>
<proteinExistence type="predicted"/>
<organism evidence="19 20">
    <name type="scientific">Kluyvera cryocrescens</name>
    <name type="common">Kluyvera citrophila</name>
    <dbReference type="NCBI Taxonomy" id="580"/>
    <lineage>
        <taxon>Bacteria</taxon>
        <taxon>Pseudomonadati</taxon>
        <taxon>Pseudomonadota</taxon>
        <taxon>Gammaproteobacteria</taxon>
        <taxon>Enterobacterales</taxon>
        <taxon>Enterobacteriaceae</taxon>
        <taxon>Kluyvera</taxon>
    </lineage>
</organism>
<dbReference type="SMART" id="SM00387">
    <property type="entry name" value="HATPase_c"/>
    <property type="match status" value="1"/>
</dbReference>
<dbReference type="FunFam" id="3.40.50.2300:FF:000044">
    <property type="entry name" value="Two-component system response regulator NarL"/>
    <property type="match status" value="1"/>
</dbReference>
<dbReference type="Pfam" id="PF07730">
    <property type="entry name" value="HisKA_3"/>
    <property type="match status" value="1"/>
</dbReference>
<dbReference type="Gene3D" id="1.20.5.1930">
    <property type="match status" value="1"/>
</dbReference>
<dbReference type="PANTHER" id="PTHR24421:SF51">
    <property type="entry name" value="NITRATE_NITRITE SENSOR PROTEIN NARX"/>
    <property type="match status" value="1"/>
</dbReference>
<keyword evidence="1" id="KW-0678">Repressor</keyword>
<feature type="domain" description="Histidine kinase" evidence="17">
    <location>
        <begin position="33"/>
        <end position="228"/>
    </location>
</feature>
<evidence type="ECO:0000256" key="14">
    <source>
        <dbReference type="ARBA" id="ARBA00072650"/>
    </source>
</evidence>
<evidence type="ECO:0000256" key="13">
    <source>
        <dbReference type="ARBA" id="ARBA00056914"/>
    </source>
</evidence>
<dbReference type="PROSITE" id="PS00622">
    <property type="entry name" value="HTH_LUXR_1"/>
    <property type="match status" value="1"/>
</dbReference>
<dbReference type="Proteomes" id="UP000401081">
    <property type="component" value="Unassembled WGS sequence"/>
</dbReference>
<evidence type="ECO:0000256" key="7">
    <source>
        <dbReference type="ARBA" id="ARBA00023012"/>
    </source>
</evidence>
<keyword evidence="2 15" id="KW-0597">Phosphoprotein</keyword>
<dbReference type="PANTHER" id="PTHR24421">
    <property type="entry name" value="NITRATE/NITRITE SENSOR PROTEIN NARX-RELATED"/>
    <property type="match status" value="1"/>
</dbReference>
<dbReference type="PRINTS" id="PR00038">
    <property type="entry name" value="HTHLUXR"/>
</dbReference>
<dbReference type="CDD" id="cd16917">
    <property type="entry name" value="HATPase_UhpB-NarQ-NarX-like"/>
    <property type="match status" value="1"/>
</dbReference>
<evidence type="ECO:0000256" key="2">
    <source>
        <dbReference type="ARBA" id="ARBA00022553"/>
    </source>
</evidence>
<dbReference type="SMART" id="SM00448">
    <property type="entry name" value="REC"/>
    <property type="match status" value="1"/>
</dbReference>
<evidence type="ECO:0000259" key="17">
    <source>
        <dbReference type="PROSITE" id="PS50109"/>
    </source>
</evidence>
<dbReference type="InterPro" id="IPR001789">
    <property type="entry name" value="Sig_transdc_resp-reg_receiver"/>
</dbReference>
<protein>
    <recommendedName>
        <fullName evidence="14">Nitrate/nitrite response regulator protein NarL</fullName>
    </recommendedName>
</protein>
<name>A0A485BPU4_KLUCR</name>
<reference evidence="19 20" key="1">
    <citation type="submission" date="2019-03" db="EMBL/GenBank/DDBJ databases">
        <authorList>
            <consortium name="Pathogen Informatics"/>
        </authorList>
    </citation>
    <scope>NUCLEOTIDE SEQUENCE [LARGE SCALE GENOMIC DNA]</scope>
    <source>
        <strain evidence="19 20">NCTC12993</strain>
    </source>
</reference>
<dbReference type="SMART" id="SM00421">
    <property type="entry name" value="HTH_LUXR"/>
    <property type="match status" value="1"/>
</dbReference>
<evidence type="ECO:0000259" key="16">
    <source>
        <dbReference type="PROSITE" id="PS50043"/>
    </source>
</evidence>
<keyword evidence="5" id="KW-0418">Kinase</keyword>
<dbReference type="Pfam" id="PF02518">
    <property type="entry name" value="HATPase_c"/>
    <property type="match status" value="1"/>
</dbReference>
<dbReference type="Pfam" id="PF00196">
    <property type="entry name" value="GerE"/>
    <property type="match status" value="1"/>
</dbReference>
<dbReference type="SUPFAM" id="SSF52172">
    <property type="entry name" value="CheY-like"/>
    <property type="match status" value="1"/>
</dbReference>
<keyword evidence="9" id="KW-0534">Nitrate assimilation</keyword>
<keyword evidence="11" id="KW-0010">Activator</keyword>